<dbReference type="SMART" id="SM00020">
    <property type="entry name" value="Tryp_SPc"/>
    <property type="match status" value="1"/>
</dbReference>
<evidence type="ECO:0000259" key="6">
    <source>
        <dbReference type="PROSITE" id="PS50240"/>
    </source>
</evidence>
<comment type="subcellular location">
    <subcellularLocation>
        <location evidence="1">Secreted</location>
        <location evidence="1">Extracellular space</location>
    </subcellularLocation>
</comment>
<dbReference type="Proteomes" id="UP000078542">
    <property type="component" value="Unassembled WGS sequence"/>
</dbReference>
<dbReference type="PROSITE" id="PS00135">
    <property type="entry name" value="TRYPSIN_SER"/>
    <property type="match status" value="1"/>
</dbReference>
<dbReference type="GO" id="GO:0005576">
    <property type="term" value="C:extracellular region"/>
    <property type="evidence" value="ECO:0007669"/>
    <property type="project" value="UniProtKB-SubCell"/>
</dbReference>
<dbReference type="InterPro" id="IPR050430">
    <property type="entry name" value="Peptidase_S1"/>
</dbReference>
<protein>
    <submittedName>
        <fullName evidence="7">Chymotrypsin-1</fullName>
    </submittedName>
</protein>
<dbReference type="PANTHER" id="PTHR24276">
    <property type="entry name" value="POLYSERASE-RELATED"/>
    <property type="match status" value="1"/>
</dbReference>
<evidence type="ECO:0000256" key="3">
    <source>
        <dbReference type="ARBA" id="ARBA00022801"/>
    </source>
</evidence>
<reference evidence="7 8" key="1">
    <citation type="submission" date="2016-03" db="EMBL/GenBank/DDBJ databases">
        <title>Cyphomyrmex costatus WGS genome.</title>
        <authorList>
            <person name="Nygaard S."/>
            <person name="Hu H."/>
            <person name="Boomsma J."/>
            <person name="Zhang G."/>
        </authorList>
    </citation>
    <scope>NUCLEOTIDE SEQUENCE [LARGE SCALE GENOMIC DNA]</scope>
    <source>
        <strain evidence="7">MS0001</strain>
        <tissue evidence="7">Whole body</tissue>
    </source>
</reference>
<dbReference type="PROSITE" id="PS50240">
    <property type="entry name" value="TRYPSIN_DOM"/>
    <property type="match status" value="1"/>
</dbReference>
<proteinExistence type="predicted"/>
<keyword evidence="8" id="KW-1185">Reference proteome</keyword>
<evidence type="ECO:0000256" key="4">
    <source>
        <dbReference type="ARBA" id="ARBA00022825"/>
    </source>
</evidence>
<dbReference type="PANTHER" id="PTHR24276:SF98">
    <property type="entry name" value="FI18310P1-RELATED"/>
    <property type="match status" value="1"/>
</dbReference>
<sequence length="131" mass="14228">FQLAKPIEYNQFQKPIPLTKFKPLPGQICTLSGWGTIRDNGPLPSILQKMNQVVVSSYQCQDRHFDVPISTTHLCTLNRSGIGACGGDSGGPLISDGVQIGVTSFGMSPCAHGYPDVFTDVYSHRNFIDNA</sequence>
<dbReference type="InterPro" id="IPR009003">
    <property type="entry name" value="Peptidase_S1_PA"/>
</dbReference>
<evidence type="ECO:0000256" key="1">
    <source>
        <dbReference type="ARBA" id="ARBA00004239"/>
    </source>
</evidence>
<dbReference type="FunFam" id="2.40.10.10:FF:000036">
    <property type="entry name" value="Trypsin beta"/>
    <property type="match status" value="1"/>
</dbReference>
<keyword evidence="3" id="KW-0378">Hydrolase</keyword>
<evidence type="ECO:0000313" key="7">
    <source>
        <dbReference type="EMBL" id="KYN01119.1"/>
    </source>
</evidence>
<keyword evidence="5" id="KW-1015">Disulfide bond</keyword>
<accession>A0A151IH80</accession>
<organism evidence="7 8">
    <name type="scientific">Cyphomyrmex costatus</name>
    <dbReference type="NCBI Taxonomy" id="456900"/>
    <lineage>
        <taxon>Eukaryota</taxon>
        <taxon>Metazoa</taxon>
        <taxon>Ecdysozoa</taxon>
        <taxon>Arthropoda</taxon>
        <taxon>Hexapoda</taxon>
        <taxon>Insecta</taxon>
        <taxon>Pterygota</taxon>
        <taxon>Neoptera</taxon>
        <taxon>Endopterygota</taxon>
        <taxon>Hymenoptera</taxon>
        <taxon>Apocrita</taxon>
        <taxon>Aculeata</taxon>
        <taxon>Formicoidea</taxon>
        <taxon>Formicidae</taxon>
        <taxon>Myrmicinae</taxon>
        <taxon>Cyphomyrmex</taxon>
    </lineage>
</organism>
<feature type="domain" description="Peptidase S1" evidence="6">
    <location>
        <begin position="1"/>
        <end position="131"/>
    </location>
</feature>
<dbReference type="GO" id="GO:0004252">
    <property type="term" value="F:serine-type endopeptidase activity"/>
    <property type="evidence" value="ECO:0007669"/>
    <property type="project" value="InterPro"/>
</dbReference>
<dbReference type="SUPFAM" id="SSF50494">
    <property type="entry name" value="Trypsin-like serine proteases"/>
    <property type="match status" value="1"/>
</dbReference>
<dbReference type="EMBL" id="KQ977641">
    <property type="protein sequence ID" value="KYN01119.1"/>
    <property type="molecule type" value="Genomic_DNA"/>
</dbReference>
<dbReference type="InterPro" id="IPR043504">
    <property type="entry name" value="Peptidase_S1_PA_chymotrypsin"/>
</dbReference>
<evidence type="ECO:0000313" key="8">
    <source>
        <dbReference type="Proteomes" id="UP000078542"/>
    </source>
</evidence>
<dbReference type="InterPro" id="IPR033116">
    <property type="entry name" value="TRYPSIN_SER"/>
</dbReference>
<dbReference type="AlphaFoldDB" id="A0A151IH80"/>
<feature type="non-terminal residue" evidence="7">
    <location>
        <position position="1"/>
    </location>
</feature>
<dbReference type="Pfam" id="PF00089">
    <property type="entry name" value="Trypsin"/>
    <property type="match status" value="1"/>
</dbReference>
<dbReference type="GO" id="GO:0006508">
    <property type="term" value="P:proteolysis"/>
    <property type="evidence" value="ECO:0007669"/>
    <property type="project" value="UniProtKB-KW"/>
</dbReference>
<dbReference type="STRING" id="456900.A0A151IH80"/>
<keyword evidence="4" id="KW-0720">Serine protease</keyword>
<gene>
    <name evidence="7" type="ORF">ALC62_08101</name>
</gene>
<dbReference type="InterPro" id="IPR001254">
    <property type="entry name" value="Trypsin_dom"/>
</dbReference>
<dbReference type="Gene3D" id="2.40.10.10">
    <property type="entry name" value="Trypsin-like serine proteases"/>
    <property type="match status" value="2"/>
</dbReference>
<name>A0A151IH80_9HYME</name>
<evidence type="ECO:0000256" key="2">
    <source>
        <dbReference type="ARBA" id="ARBA00022670"/>
    </source>
</evidence>
<evidence type="ECO:0000256" key="5">
    <source>
        <dbReference type="ARBA" id="ARBA00023157"/>
    </source>
</evidence>
<keyword evidence="2" id="KW-0645">Protease</keyword>